<sequence length="86" mass="9884">MAIDVWAALSGEDIFSSIALVLFIIYFLWLYNWGKKQMGAKYGLVLAGIVFYLIFFLYQDLVWVPLVLFLLATFGKDILEKVPKSK</sequence>
<organism evidence="2 3">
    <name type="scientific">Candidatus Iainarchaeum sp</name>
    <dbReference type="NCBI Taxonomy" id="3101447"/>
    <lineage>
        <taxon>Archaea</taxon>
        <taxon>Candidatus Iainarchaeota</taxon>
        <taxon>Candidatus Iainarchaeia</taxon>
        <taxon>Candidatus Iainarchaeales</taxon>
        <taxon>Candidatus Iainarchaeaceae</taxon>
        <taxon>Candidatus Iainarchaeum</taxon>
    </lineage>
</organism>
<comment type="caution">
    <text evidence="2">The sequence shown here is derived from an EMBL/GenBank/DDBJ whole genome shotgun (WGS) entry which is preliminary data.</text>
</comment>
<evidence type="ECO:0000313" key="2">
    <source>
        <dbReference type="EMBL" id="NMA44850.1"/>
    </source>
</evidence>
<proteinExistence type="predicted"/>
<dbReference type="Proteomes" id="UP000526302">
    <property type="component" value="Unassembled WGS sequence"/>
</dbReference>
<keyword evidence="1" id="KW-0812">Transmembrane</keyword>
<accession>A0A7K4C010</accession>
<protein>
    <submittedName>
        <fullName evidence="2">Uncharacterized protein</fullName>
    </submittedName>
</protein>
<keyword evidence="1" id="KW-0472">Membrane</keyword>
<dbReference type="AlphaFoldDB" id="A0A7K4C010"/>
<keyword evidence="1" id="KW-1133">Transmembrane helix</keyword>
<evidence type="ECO:0000256" key="1">
    <source>
        <dbReference type="SAM" id="Phobius"/>
    </source>
</evidence>
<evidence type="ECO:0000313" key="3">
    <source>
        <dbReference type="Proteomes" id="UP000526302"/>
    </source>
</evidence>
<name>A0A7K4C010_9ARCH</name>
<feature type="transmembrane region" description="Helical" evidence="1">
    <location>
        <begin position="14"/>
        <end position="31"/>
    </location>
</feature>
<reference evidence="2 3" key="1">
    <citation type="journal article" date="2020" name="Biotechnol. Biofuels">
        <title>New insights from the biogas microbiome by comprehensive genome-resolved metagenomics of nearly 1600 species originating from multiple anaerobic digesters.</title>
        <authorList>
            <person name="Campanaro S."/>
            <person name="Treu L."/>
            <person name="Rodriguez-R L.M."/>
            <person name="Kovalovszki A."/>
            <person name="Ziels R.M."/>
            <person name="Maus I."/>
            <person name="Zhu X."/>
            <person name="Kougias P.G."/>
            <person name="Basile A."/>
            <person name="Luo G."/>
            <person name="Schluter A."/>
            <person name="Konstantinidis K.T."/>
            <person name="Angelidaki I."/>
        </authorList>
    </citation>
    <scope>NUCLEOTIDE SEQUENCE [LARGE SCALE GENOMIC DNA]</scope>
    <source>
        <strain evidence="2">AS22ysBPME_79</strain>
    </source>
</reference>
<gene>
    <name evidence="2" type="ORF">GX950_03515</name>
</gene>
<feature type="transmembrane region" description="Helical" evidence="1">
    <location>
        <begin position="38"/>
        <end position="55"/>
    </location>
</feature>
<dbReference type="EMBL" id="JAAZKV010000028">
    <property type="protein sequence ID" value="NMA44850.1"/>
    <property type="molecule type" value="Genomic_DNA"/>
</dbReference>